<sequence length="888" mass="98277">MKKRVLVLHGNRQTGQLFLGRLERIRKRVSKEFDLEFIAPDAPFPHPEDANLRTWWNRVDNEYQGLDESLKILEELEQQNVVGIFGFSQGARFAQLVAMLHSDDPRKWFPNLEFCIMVAGYDAPIPDGFPLTETKRIKLPSFHVWGRGDKLVTPAQSEKLSEHFLEPQTMIHDGNHYVPSKAPQIQHYVDFIQHAFNIAKNGQGGGEPNSGSEPVAETSQLPDEETTAMQEEEIEALQAIFPDEVDIKSSSFPIRYHMKLLPSEEEEGTNWPKHPLTLDITYPFDYPLESIPDFKLIHENNVYQFPSNRVVKLMKILKDAVTEEIGMPSVLSGVYAVRDYLDLPATDLDEVPAQGVESKDVPTSTLPENDSDQDTSSAGPHRASHEDIQKGIQEGLDIAEQLLMRSDKRKAQSEEGLSMDKGGAFWNYTIGLVGKPSAGKSTFFNAASAFSKQRGATEGASEWGGASMAAHPFTTIDPNIGYCLVPAPKGSCPEDEMGASKSSFGSTHGRDSNGQRLIPILLKDVAGLVPGAYKGHGKGNRFLNDLTDATVLIHVVDASGTADAQGNTTGGTAMTNPLDDMQWIRSELVEWVYGNVVAKWDSISRKGRKKLSGMFSGYGQTQALTERIFVALEDYMEERHNMERNFDSLEEWDEADVHRLVSLFLGVRFPIALALNKYDLPTSKKHIREIEEALPIHGAHVGTPLTARSEMNFVKEHLMGKTTTDKSESKAPFGVWQCLSSAIKLREPVLVFPVSDMKTYAPLNSLNERAVGNPSLPSVGMIRCINGSGGVSPSCWNETQQLYIPPSNKHGKGSEVQLRDVIPMKQGSTVNDVFLALKNAGAVSGEFVRAEAAGKIGENPKPVPKNAILGHHNRILKIMTNKRTTWQS</sequence>
<dbReference type="SMART" id="SM00591">
    <property type="entry name" value="RWD"/>
    <property type="match status" value="1"/>
</dbReference>
<keyword evidence="4" id="KW-1185">Reference proteome</keyword>
<dbReference type="Gene3D" id="3.10.110.10">
    <property type="entry name" value="Ubiquitin Conjugating Enzyme"/>
    <property type="match status" value="1"/>
</dbReference>
<dbReference type="InterPro" id="IPR005645">
    <property type="entry name" value="FSH-like_dom"/>
</dbReference>
<comment type="caution">
    <text evidence="3">The sequence shown here is derived from an EMBL/GenBank/DDBJ whole genome shotgun (WGS) entry which is preliminary data.</text>
</comment>
<dbReference type="CDD" id="cd23823">
    <property type="entry name" value="RWD_GCN2"/>
    <property type="match status" value="1"/>
</dbReference>
<dbReference type="PANTHER" id="PTHR23305:SF1">
    <property type="entry name" value="OBG-TYPE G DOMAIN-CONTAINING PROTEIN"/>
    <property type="match status" value="1"/>
</dbReference>
<evidence type="ECO:0000256" key="1">
    <source>
        <dbReference type="SAM" id="MobiDB-lite"/>
    </source>
</evidence>
<dbReference type="Gene3D" id="1.10.8.470">
    <property type="match status" value="1"/>
</dbReference>
<dbReference type="Gene3D" id="3.40.50.1820">
    <property type="entry name" value="alpha/beta hydrolase"/>
    <property type="match status" value="1"/>
</dbReference>
<feature type="region of interest" description="Disordered" evidence="1">
    <location>
        <begin position="199"/>
        <end position="219"/>
    </location>
</feature>
<dbReference type="PROSITE" id="PS50908">
    <property type="entry name" value="RWD"/>
    <property type="match status" value="1"/>
</dbReference>
<feature type="region of interest" description="Disordered" evidence="1">
    <location>
        <begin position="349"/>
        <end position="388"/>
    </location>
</feature>
<dbReference type="InterPro" id="IPR027417">
    <property type="entry name" value="P-loop_NTPase"/>
</dbReference>
<dbReference type="AlphaFoldDB" id="A0AAD2FJL5"/>
<dbReference type="SUPFAM" id="SSF54495">
    <property type="entry name" value="UBC-like"/>
    <property type="match status" value="1"/>
</dbReference>
<feature type="domain" description="RWD" evidence="2">
    <location>
        <begin position="232"/>
        <end position="344"/>
    </location>
</feature>
<dbReference type="Gene3D" id="3.40.50.300">
    <property type="entry name" value="P-loop containing nucleotide triphosphate hydrolases"/>
    <property type="match status" value="1"/>
</dbReference>
<evidence type="ECO:0000313" key="3">
    <source>
        <dbReference type="EMBL" id="CAJ1945281.1"/>
    </source>
</evidence>
<dbReference type="GO" id="GO:0005525">
    <property type="term" value="F:GTP binding"/>
    <property type="evidence" value="ECO:0007669"/>
    <property type="project" value="InterPro"/>
</dbReference>
<dbReference type="Pfam" id="PF01926">
    <property type="entry name" value="MMR_HSR1"/>
    <property type="match status" value="1"/>
</dbReference>
<proteinExistence type="predicted"/>
<dbReference type="Pfam" id="PF05773">
    <property type="entry name" value="RWD"/>
    <property type="match status" value="1"/>
</dbReference>
<name>A0AAD2FJL5_9STRA</name>
<dbReference type="PANTHER" id="PTHR23305">
    <property type="entry name" value="OBG GTPASE FAMILY"/>
    <property type="match status" value="1"/>
</dbReference>
<dbReference type="SUPFAM" id="SSF53474">
    <property type="entry name" value="alpha/beta-Hydrolases"/>
    <property type="match status" value="1"/>
</dbReference>
<dbReference type="InterPro" id="IPR006575">
    <property type="entry name" value="RWD_dom"/>
</dbReference>
<dbReference type="SUPFAM" id="SSF52540">
    <property type="entry name" value="P-loop containing nucleoside triphosphate hydrolases"/>
    <property type="match status" value="1"/>
</dbReference>
<evidence type="ECO:0000259" key="2">
    <source>
        <dbReference type="PROSITE" id="PS50908"/>
    </source>
</evidence>
<dbReference type="InterPro" id="IPR016135">
    <property type="entry name" value="UBQ-conjugating_enzyme/RWD"/>
</dbReference>
<dbReference type="Proteomes" id="UP001295423">
    <property type="component" value="Unassembled WGS sequence"/>
</dbReference>
<accession>A0AAD2FJL5</accession>
<dbReference type="GO" id="GO:0016887">
    <property type="term" value="F:ATP hydrolysis activity"/>
    <property type="evidence" value="ECO:0007669"/>
    <property type="project" value="TreeGrafter"/>
</dbReference>
<protein>
    <recommendedName>
        <fullName evidence="2">RWD domain-containing protein</fullName>
    </recommendedName>
</protein>
<organism evidence="3 4">
    <name type="scientific">Cylindrotheca closterium</name>
    <dbReference type="NCBI Taxonomy" id="2856"/>
    <lineage>
        <taxon>Eukaryota</taxon>
        <taxon>Sar</taxon>
        <taxon>Stramenopiles</taxon>
        <taxon>Ochrophyta</taxon>
        <taxon>Bacillariophyta</taxon>
        <taxon>Bacillariophyceae</taxon>
        <taxon>Bacillariophycidae</taxon>
        <taxon>Bacillariales</taxon>
        <taxon>Bacillariaceae</taxon>
        <taxon>Cylindrotheca</taxon>
    </lineage>
</organism>
<feature type="compositionally biased region" description="Polar residues" evidence="1">
    <location>
        <begin position="361"/>
        <end position="378"/>
    </location>
</feature>
<evidence type="ECO:0000313" key="4">
    <source>
        <dbReference type="Proteomes" id="UP001295423"/>
    </source>
</evidence>
<gene>
    <name evidence="3" type="ORF">CYCCA115_LOCUS9425</name>
</gene>
<dbReference type="InterPro" id="IPR006073">
    <property type="entry name" value="GTP-bd"/>
</dbReference>
<dbReference type="EMBL" id="CAKOGP040001335">
    <property type="protein sequence ID" value="CAJ1945281.1"/>
    <property type="molecule type" value="Genomic_DNA"/>
</dbReference>
<dbReference type="Pfam" id="PF03959">
    <property type="entry name" value="FSH1"/>
    <property type="match status" value="1"/>
</dbReference>
<reference evidence="3" key="1">
    <citation type="submission" date="2023-08" db="EMBL/GenBank/DDBJ databases">
        <authorList>
            <person name="Audoor S."/>
            <person name="Bilcke G."/>
        </authorList>
    </citation>
    <scope>NUCLEOTIDE SEQUENCE</scope>
</reference>
<dbReference type="GO" id="GO:0005737">
    <property type="term" value="C:cytoplasm"/>
    <property type="evidence" value="ECO:0007669"/>
    <property type="project" value="TreeGrafter"/>
</dbReference>
<feature type="compositionally biased region" description="Polar residues" evidence="1">
    <location>
        <begin position="209"/>
        <end position="219"/>
    </location>
</feature>
<dbReference type="InterPro" id="IPR029058">
    <property type="entry name" value="AB_hydrolase_fold"/>
</dbReference>